<protein>
    <submittedName>
        <fullName evidence="2">Purine-binding chemotaxis protein CheW</fullName>
    </submittedName>
</protein>
<proteinExistence type="predicted"/>
<organism evidence="2 3">
    <name type="scientific">Jannaschia faecimaris</name>
    <dbReference type="NCBI Taxonomy" id="1244108"/>
    <lineage>
        <taxon>Bacteria</taxon>
        <taxon>Pseudomonadati</taxon>
        <taxon>Pseudomonadota</taxon>
        <taxon>Alphaproteobacteria</taxon>
        <taxon>Rhodobacterales</taxon>
        <taxon>Roseobacteraceae</taxon>
        <taxon>Jannaschia</taxon>
    </lineage>
</organism>
<evidence type="ECO:0000313" key="2">
    <source>
        <dbReference type="EMBL" id="SDZ17690.1"/>
    </source>
</evidence>
<dbReference type="SUPFAM" id="SSF50341">
    <property type="entry name" value="CheW-like"/>
    <property type="match status" value="1"/>
</dbReference>
<evidence type="ECO:0000313" key="3">
    <source>
        <dbReference type="Proteomes" id="UP000198914"/>
    </source>
</evidence>
<sequence length="191" mass="20683">MQRQATALKNALIPWDPLSDIGQVEGINPIISEGEARAFLIFKLSGHWLACDVAQVREILAEQTVTPLPKTPSEIEGMIDVRGSGIAVVDLARHLGFPPAGRGTVTRIIVFEANTDKGSPIPIGVRTDEVRDVLVLGAGEIEMAPQTLGSWDRRAVMGVARIDNKIVIVMDMRAVFENASPSIDADLFDFV</sequence>
<dbReference type="Proteomes" id="UP000198914">
    <property type="component" value="Unassembled WGS sequence"/>
</dbReference>
<dbReference type="PROSITE" id="PS50851">
    <property type="entry name" value="CHEW"/>
    <property type="match status" value="1"/>
</dbReference>
<feature type="domain" description="CheW-like" evidence="1">
    <location>
        <begin position="36"/>
        <end position="181"/>
    </location>
</feature>
<dbReference type="PANTHER" id="PTHR22617:SF23">
    <property type="entry name" value="CHEMOTAXIS PROTEIN CHEW"/>
    <property type="match status" value="1"/>
</dbReference>
<dbReference type="InterPro" id="IPR036061">
    <property type="entry name" value="CheW-like_dom_sf"/>
</dbReference>
<dbReference type="SMART" id="SM00260">
    <property type="entry name" value="CheW"/>
    <property type="match status" value="1"/>
</dbReference>
<gene>
    <name evidence="2" type="ORF">SAMN05444004_10747</name>
</gene>
<dbReference type="STRING" id="1244108.SAMN05444004_10747"/>
<dbReference type="Gene3D" id="2.30.30.40">
    <property type="entry name" value="SH3 Domains"/>
    <property type="match status" value="1"/>
</dbReference>
<dbReference type="PANTHER" id="PTHR22617">
    <property type="entry name" value="CHEMOTAXIS SENSOR HISTIDINE KINASE-RELATED"/>
    <property type="match status" value="1"/>
</dbReference>
<dbReference type="Pfam" id="PF01584">
    <property type="entry name" value="CheW"/>
    <property type="match status" value="1"/>
</dbReference>
<dbReference type="EMBL" id="FNPX01000007">
    <property type="protein sequence ID" value="SDZ17690.1"/>
    <property type="molecule type" value="Genomic_DNA"/>
</dbReference>
<dbReference type="GO" id="GO:0007165">
    <property type="term" value="P:signal transduction"/>
    <property type="evidence" value="ECO:0007669"/>
    <property type="project" value="InterPro"/>
</dbReference>
<keyword evidence="3" id="KW-1185">Reference proteome</keyword>
<dbReference type="InterPro" id="IPR002545">
    <property type="entry name" value="CheW-lke_dom"/>
</dbReference>
<reference evidence="3" key="1">
    <citation type="submission" date="2016-10" db="EMBL/GenBank/DDBJ databases">
        <authorList>
            <person name="Varghese N."/>
            <person name="Submissions S."/>
        </authorList>
    </citation>
    <scope>NUCLEOTIDE SEQUENCE [LARGE SCALE GENOMIC DNA]</scope>
    <source>
        <strain evidence="3">DSM 100420</strain>
    </source>
</reference>
<dbReference type="AlphaFoldDB" id="A0A1H3QWH7"/>
<evidence type="ECO:0000259" key="1">
    <source>
        <dbReference type="PROSITE" id="PS50851"/>
    </source>
</evidence>
<name>A0A1H3QWH7_9RHOB</name>
<dbReference type="GO" id="GO:0006935">
    <property type="term" value="P:chemotaxis"/>
    <property type="evidence" value="ECO:0007669"/>
    <property type="project" value="InterPro"/>
</dbReference>
<dbReference type="GO" id="GO:0005829">
    <property type="term" value="C:cytosol"/>
    <property type="evidence" value="ECO:0007669"/>
    <property type="project" value="TreeGrafter"/>
</dbReference>
<dbReference type="Gene3D" id="2.40.50.180">
    <property type="entry name" value="CheA-289, Domain 4"/>
    <property type="match status" value="1"/>
</dbReference>
<dbReference type="InterPro" id="IPR039315">
    <property type="entry name" value="CheW"/>
</dbReference>
<accession>A0A1H3QWH7</accession>